<dbReference type="AlphaFoldDB" id="A0A183MTN0"/>
<feature type="region of interest" description="Disordered" evidence="1">
    <location>
        <begin position="124"/>
        <end position="159"/>
    </location>
</feature>
<feature type="region of interest" description="Disordered" evidence="1">
    <location>
        <begin position="1"/>
        <end position="36"/>
    </location>
</feature>
<feature type="compositionally biased region" description="Basic and acidic residues" evidence="1">
    <location>
        <begin position="125"/>
        <end position="148"/>
    </location>
</feature>
<reference evidence="3 4" key="1">
    <citation type="submission" date="2018-11" db="EMBL/GenBank/DDBJ databases">
        <authorList>
            <consortium name="Pathogen Informatics"/>
        </authorList>
    </citation>
    <scope>NUCLEOTIDE SEQUENCE [LARGE SCALE GENOMIC DNA]</scope>
    <source>
        <strain evidence="3 4">Zambia</strain>
    </source>
</reference>
<evidence type="ECO:0000259" key="2">
    <source>
        <dbReference type="Pfam" id="PF15257"/>
    </source>
</evidence>
<proteinExistence type="predicted"/>
<name>A0A183MTN0_9TREM</name>
<evidence type="ECO:0000256" key="1">
    <source>
        <dbReference type="SAM" id="MobiDB-lite"/>
    </source>
</evidence>
<evidence type="ECO:0000313" key="3">
    <source>
        <dbReference type="EMBL" id="VDP31492.1"/>
    </source>
</evidence>
<organism evidence="3 4">
    <name type="scientific">Schistosoma margrebowiei</name>
    <dbReference type="NCBI Taxonomy" id="48269"/>
    <lineage>
        <taxon>Eukaryota</taxon>
        <taxon>Metazoa</taxon>
        <taxon>Spiralia</taxon>
        <taxon>Lophotrochozoa</taxon>
        <taxon>Platyhelminthes</taxon>
        <taxon>Trematoda</taxon>
        <taxon>Digenea</taxon>
        <taxon>Strigeidida</taxon>
        <taxon>Schistosomatoidea</taxon>
        <taxon>Schistosomatidae</taxon>
        <taxon>Schistosoma</taxon>
    </lineage>
</organism>
<dbReference type="InterPro" id="IPR048257">
    <property type="entry name" value="DUF4590"/>
</dbReference>
<dbReference type="PANTHER" id="PTHR23034">
    <property type="entry name" value="GLUTAMATE-RICH PROTEIN 3"/>
    <property type="match status" value="1"/>
</dbReference>
<evidence type="ECO:0000313" key="4">
    <source>
        <dbReference type="Proteomes" id="UP000277204"/>
    </source>
</evidence>
<keyword evidence="4" id="KW-1185">Reference proteome</keyword>
<dbReference type="EMBL" id="UZAI01017959">
    <property type="protein sequence ID" value="VDP31492.1"/>
    <property type="molecule type" value="Genomic_DNA"/>
</dbReference>
<accession>A0A183MTN0</accession>
<gene>
    <name evidence="3" type="ORF">SMRZ_LOCUS19405</name>
</gene>
<dbReference type="Pfam" id="PF15257">
    <property type="entry name" value="DUF4590"/>
    <property type="match status" value="1"/>
</dbReference>
<sequence length="434" mass="50071">MYLGISSTEESKIQHTIDQQRNQKEEKNSMNNNNNNQSLSRLITVIQQPNGDTFQIISKRVYGFPFSLTIYVDGTQDTRISACCEYRHRQGARIGGKHGHFIYLSVEGSFPCFRCRALKKLKQRQQQEKMKRKEKFTTDENDDKIQHDEADEYENSDELKVYEDDFETEDKKINEDGDYNEVEEDKLEVVHPSGINKVDIITLNRENTLSSIHNNDFGNYYRHLFIYLSSYHRSKDIGLNQGFSIPTSDCFMSTNPVCASDNGFSTFQLRNQQPQNEKANCREDSHLSSIGPEKTDDFKDNKRNDYDEINFMEYFQAALHSLVLNENNINGCLRCIIWLNISLKKCTLMKYDNDNDDDDVDDDDPKEITKKNQFCEAIIRQQNEELMRLMVVGGSQQETLDPGFVLLGTRQQGVPAILRELMLPGGFDLCPTGG</sequence>
<protein>
    <recommendedName>
        <fullName evidence="2">DUF4590 domain-containing protein</fullName>
    </recommendedName>
</protein>
<dbReference type="InterPro" id="IPR027962">
    <property type="entry name" value="ERICH3"/>
</dbReference>
<feature type="region of interest" description="Disordered" evidence="1">
    <location>
        <begin position="273"/>
        <end position="301"/>
    </location>
</feature>
<dbReference type="Proteomes" id="UP000277204">
    <property type="component" value="Unassembled WGS sequence"/>
</dbReference>
<dbReference type="STRING" id="48269.A0A183MTN0"/>
<feature type="domain" description="DUF4590" evidence="2">
    <location>
        <begin position="50"/>
        <end position="129"/>
    </location>
</feature>
<dbReference type="PANTHER" id="PTHR23034:SF2">
    <property type="entry name" value="GLUTAMATE-RICH PROTEIN 3"/>
    <property type="match status" value="1"/>
</dbReference>